<dbReference type="InParanoid" id="L5JN40"/>
<dbReference type="GO" id="GO:0016020">
    <property type="term" value="C:membrane"/>
    <property type="evidence" value="ECO:0007669"/>
    <property type="project" value="UniProtKB-SubCell"/>
</dbReference>
<organism evidence="4 5">
    <name type="scientific">Pteropus alecto</name>
    <name type="common">Black flying fox</name>
    <dbReference type="NCBI Taxonomy" id="9402"/>
    <lineage>
        <taxon>Eukaryota</taxon>
        <taxon>Metazoa</taxon>
        <taxon>Chordata</taxon>
        <taxon>Craniata</taxon>
        <taxon>Vertebrata</taxon>
        <taxon>Euteleostomi</taxon>
        <taxon>Mammalia</taxon>
        <taxon>Eutheria</taxon>
        <taxon>Laurasiatheria</taxon>
        <taxon>Chiroptera</taxon>
        <taxon>Yinpterochiroptera</taxon>
        <taxon>Pteropodoidea</taxon>
        <taxon>Pteropodidae</taxon>
        <taxon>Pteropodinae</taxon>
        <taxon>Pteropus</taxon>
    </lineage>
</organism>
<keyword evidence="1" id="KW-0677">Repeat</keyword>
<keyword evidence="5" id="KW-1185">Reference proteome</keyword>
<dbReference type="InterPro" id="IPR050372">
    <property type="entry name" value="Neurexin-related_CASP"/>
</dbReference>
<evidence type="ECO:0000256" key="2">
    <source>
        <dbReference type="PROSITE-ProRule" id="PRU00122"/>
    </source>
</evidence>
<proteinExistence type="predicted"/>
<evidence type="ECO:0000256" key="1">
    <source>
        <dbReference type="ARBA" id="ARBA00022737"/>
    </source>
</evidence>
<evidence type="ECO:0000259" key="3">
    <source>
        <dbReference type="PROSITE" id="PS50025"/>
    </source>
</evidence>
<reference evidence="5" key="1">
    <citation type="journal article" date="2013" name="Science">
        <title>Comparative analysis of bat genomes provides insight into the evolution of flight and immunity.</title>
        <authorList>
            <person name="Zhang G."/>
            <person name="Cowled C."/>
            <person name="Shi Z."/>
            <person name="Huang Z."/>
            <person name="Bishop-Lilly K.A."/>
            <person name="Fang X."/>
            <person name="Wynne J.W."/>
            <person name="Xiong Z."/>
            <person name="Baker M.L."/>
            <person name="Zhao W."/>
            <person name="Tachedjian M."/>
            <person name="Zhu Y."/>
            <person name="Zhou P."/>
            <person name="Jiang X."/>
            <person name="Ng J."/>
            <person name="Yang L."/>
            <person name="Wu L."/>
            <person name="Xiao J."/>
            <person name="Feng Y."/>
            <person name="Chen Y."/>
            <person name="Sun X."/>
            <person name="Zhang Y."/>
            <person name="Marsh G.A."/>
            <person name="Crameri G."/>
            <person name="Broder C.C."/>
            <person name="Frey K.G."/>
            <person name="Wang L.F."/>
            <person name="Wang J."/>
        </authorList>
    </citation>
    <scope>NUCLEOTIDE SEQUENCE [LARGE SCALE GENOMIC DNA]</scope>
</reference>
<dbReference type="PROSITE" id="PS50025">
    <property type="entry name" value="LAM_G_DOMAIN"/>
    <property type="match status" value="1"/>
</dbReference>
<name>L5JN40_PTEAL</name>
<dbReference type="AlphaFoldDB" id="L5JN40"/>
<dbReference type="Pfam" id="PF00054">
    <property type="entry name" value="Laminin_G_1"/>
    <property type="match status" value="1"/>
</dbReference>
<dbReference type="InterPro" id="IPR013320">
    <property type="entry name" value="ConA-like_dom_sf"/>
</dbReference>
<dbReference type="Proteomes" id="UP000010552">
    <property type="component" value="Unassembled WGS sequence"/>
</dbReference>
<dbReference type="CDD" id="cd00110">
    <property type="entry name" value="LamG"/>
    <property type="match status" value="1"/>
</dbReference>
<dbReference type="FunFam" id="2.60.120.200:FF:000210">
    <property type="entry name" value="Protein eyes shut homolog"/>
    <property type="match status" value="1"/>
</dbReference>
<sequence>MDYAINITQPRFSGTDAFGYTSFLAYSRIPDIDFDYEFHLKFQLANNHSALQNNLIFYTGRRGYGLNGDDFLAVGLRNGSVVYSYNLGSGIASISSDPLDLSLGIHTVYLGRVFRMGWLKVDDHHNKSIISPGKLVGLNVFSQFYVGGYSEYIPDLLPNGADFKNGFQAVTVPLGGKGPFAQRQFLPVTLNMTLHTGVAKEQLVSHCLMDTPVTVLWEPLESIVKKILIKPTIPSVKVFL</sequence>
<dbReference type="EMBL" id="KB031158">
    <property type="protein sequence ID" value="ELK00171.1"/>
    <property type="molecule type" value="Genomic_DNA"/>
</dbReference>
<dbReference type="STRING" id="9402.L5JN40"/>
<comment type="caution">
    <text evidence="2">Lacks conserved residue(s) required for the propagation of feature annotation.</text>
</comment>
<evidence type="ECO:0000313" key="5">
    <source>
        <dbReference type="Proteomes" id="UP000010552"/>
    </source>
</evidence>
<accession>L5JN40</accession>
<dbReference type="PANTHER" id="PTHR15036:SF85">
    <property type="entry name" value="SP2353, ISOFORM A"/>
    <property type="match status" value="1"/>
</dbReference>
<evidence type="ECO:0000313" key="4">
    <source>
        <dbReference type="EMBL" id="ELK00171.1"/>
    </source>
</evidence>
<dbReference type="InterPro" id="IPR001791">
    <property type="entry name" value="Laminin_G"/>
</dbReference>
<feature type="domain" description="Laminin G" evidence="3">
    <location>
        <begin position="13"/>
        <end position="207"/>
    </location>
</feature>
<dbReference type="SMART" id="SM00282">
    <property type="entry name" value="LamG"/>
    <property type="match status" value="1"/>
</dbReference>
<gene>
    <name evidence="4" type="ORF">PAL_GLEAN10025277</name>
</gene>
<dbReference type="Gene3D" id="2.60.120.200">
    <property type="match status" value="1"/>
</dbReference>
<protein>
    <submittedName>
        <fullName evidence="4">Protein eyes shut like protein</fullName>
    </submittedName>
</protein>
<dbReference type="PANTHER" id="PTHR15036">
    <property type="entry name" value="PIKACHURIN-LIKE PROTEIN"/>
    <property type="match status" value="1"/>
</dbReference>
<dbReference type="SUPFAM" id="SSF49899">
    <property type="entry name" value="Concanavalin A-like lectins/glucanases"/>
    <property type="match status" value="1"/>
</dbReference>